<dbReference type="GO" id="GO:0003677">
    <property type="term" value="F:DNA binding"/>
    <property type="evidence" value="ECO:0007669"/>
    <property type="project" value="InterPro"/>
</dbReference>
<dbReference type="SMART" id="SM00530">
    <property type="entry name" value="HTH_XRE"/>
    <property type="match status" value="1"/>
</dbReference>
<proteinExistence type="predicted"/>
<dbReference type="RefSeq" id="WP_231398873.1">
    <property type="nucleotide sequence ID" value="NZ_BONS01000017.1"/>
</dbReference>
<accession>A0A8J7KQW5</accession>
<gene>
    <name evidence="2" type="ORF">IW245_004086</name>
</gene>
<feature type="domain" description="HTH cro/C1-type" evidence="1">
    <location>
        <begin position="7"/>
        <end position="65"/>
    </location>
</feature>
<name>A0A8J7KQW5_9ACTN</name>
<reference evidence="2" key="1">
    <citation type="submission" date="2020-11" db="EMBL/GenBank/DDBJ databases">
        <title>Sequencing the genomes of 1000 actinobacteria strains.</title>
        <authorList>
            <person name="Klenk H.-P."/>
        </authorList>
    </citation>
    <scope>NUCLEOTIDE SEQUENCE</scope>
    <source>
        <strain evidence="2">DSM 45356</strain>
    </source>
</reference>
<organism evidence="2 3">
    <name type="scientific">Longispora fulva</name>
    <dbReference type="NCBI Taxonomy" id="619741"/>
    <lineage>
        <taxon>Bacteria</taxon>
        <taxon>Bacillati</taxon>
        <taxon>Actinomycetota</taxon>
        <taxon>Actinomycetes</taxon>
        <taxon>Micromonosporales</taxon>
        <taxon>Micromonosporaceae</taxon>
        <taxon>Longispora</taxon>
    </lineage>
</organism>
<dbReference type="AlphaFoldDB" id="A0A8J7KQW5"/>
<dbReference type="InterPro" id="IPR010982">
    <property type="entry name" value="Lambda_DNA-bd_dom_sf"/>
</dbReference>
<protein>
    <submittedName>
        <fullName evidence="2">Transcriptional regulator with XRE-family HTH domain</fullName>
    </submittedName>
</protein>
<dbReference type="InterPro" id="IPR001387">
    <property type="entry name" value="Cro/C1-type_HTH"/>
</dbReference>
<evidence type="ECO:0000313" key="2">
    <source>
        <dbReference type="EMBL" id="MBG6137892.1"/>
    </source>
</evidence>
<dbReference type="Proteomes" id="UP000622552">
    <property type="component" value="Unassembled WGS sequence"/>
</dbReference>
<evidence type="ECO:0000313" key="3">
    <source>
        <dbReference type="Proteomes" id="UP000622552"/>
    </source>
</evidence>
<keyword evidence="3" id="KW-1185">Reference proteome</keyword>
<comment type="caution">
    <text evidence="2">The sequence shown here is derived from an EMBL/GenBank/DDBJ whole genome shotgun (WGS) entry which is preliminary data.</text>
</comment>
<sequence>MNALQQLIRSRMEDRRWSYGDVAQRGGLPRSTVHHIATTDRLTRPPNPTTLERLAIGLEVPLDTVRAAAADAAGLSTWHQSVTDPEIDVLVAGLTQLSPQDRRHVQALVESLLDDERRRNDLP</sequence>
<dbReference type="CDD" id="cd00093">
    <property type="entry name" value="HTH_XRE"/>
    <property type="match status" value="1"/>
</dbReference>
<dbReference type="Gene3D" id="1.10.260.40">
    <property type="entry name" value="lambda repressor-like DNA-binding domains"/>
    <property type="match status" value="1"/>
</dbReference>
<dbReference type="EMBL" id="JADOUF010000001">
    <property type="protein sequence ID" value="MBG6137892.1"/>
    <property type="molecule type" value="Genomic_DNA"/>
</dbReference>
<dbReference type="SUPFAM" id="SSF47413">
    <property type="entry name" value="lambda repressor-like DNA-binding domains"/>
    <property type="match status" value="1"/>
</dbReference>
<evidence type="ECO:0000259" key="1">
    <source>
        <dbReference type="SMART" id="SM00530"/>
    </source>
</evidence>